<dbReference type="InterPro" id="IPR039353">
    <property type="entry name" value="TF_Adf1"/>
</dbReference>
<dbReference type="EMBL" id="FZQP02002315">
    <property type="protein sequence ID" value="VVC95423.1"/>
    <property type="molecule type" value="Genomic_DNA"/>
</dbReference>
<feature type="region of interest" description="Disordered" evidence="1">
    <location>
        <begin position="103"/>
        <end position="148"/>
    </location>
</feature>
<dbReference type="InterPro" id="IPR006578">
    <property type="entry name" value="MADF-dom"/>
</dbReference>
<feature type="region of interest" description="Disordered" evidence="1">
    <location>
        <begin position="191"/>
        <end position="212"/>
    </location>
</feature>
<feature type="compositionally biased region" description="Basic and acidic residues" evidence="1">
    <location>
        <begin position="191"/>
        <end position="203"/>
    </location>
</feature>
<organism evidence="3 4">
    <name type="scientific">Leptidea sinapis</name>
    <dbReference type="NCBI Taxonomy" id="189913"/>
    <lineage>
        <taxon>Eukaryota</taxon>
        <taxon>Metazoa</taxon>
        <taxon>Ecdysozoa</taxon>
        <taxon>Arthropoda</taxon>
        <taxon>Hexapoda</taxon>
        <taxon>Insecta</taxon>
        <taxon>Pterygota</taxon>
        <taxon>Neoptera</taxon>
        <taxon>Endopterygota</taxon>
        <taxon>Lepidoptera</taxon>
        <taxon>Glossata</taxon>
        <taxon>Ditrysia</taxon>
        <taxon>Papilionoidea</taxon>
        <taxon>Pieridae</taxon>
        <taxon>Dismorphiinae</taxon>
        <taxon>Leptidea</taxon>
    </lineage>
</organism>
<dbReference type="PANTHER" id="PTHR12243:SF60">
    <property type="entry name" value="SI:CH211-15D5.12-RELATED"/>
    <property type="match status" value="1"/>
</dbReference>
<reference evidence="3 4" key="1">
    <citation type="submission" date="2017-07" db="EMBL/GenBank/DDBJ databases">
        <authorList>
            <person name="Talla V."/>
            <person name="Backstrom N."/>
        </authorList>
    </citation>
    <scope>NUCLEOTIDE SEQUENCE [LARGE SCALE GENOMIC DNA]</scope>
</reference>
<dbReference type="PANTHER" id="PTHR12243">
    <property type="entry name" value="MADF DOMAIN TRANSCRIPTION FACTOR"/>
    <property type="match status" value="1"/>
</dbReference>
<sequence>MEQLINAVQQHPCIWNPLIAEHREMIIKEKAWERIVETCDKSIIPNVEVAKVEWKKLRGIHRDALKRAHQGKPQPFTPLSWKYYKLMSFLEPHMKYKIPEDAVLEPPDPATKRKKRKNSLKKSNKKVNIPSPIISQRPKRKCATKGTNYNEDNKELQSFFLDMYQSTNSMSESLQREVKNRIFNVVTEAENKTSNENKAKCDSEAEDTKDDDKAVRMHPCLWNPLTPDYREAIMKEKAWQHVIEHCNNKAIKNISVAKMEWKKLRDNHRDALKRAKLGKNKLLPAQITTWKYAKLMQFLEPHMKYRITEHIETDTGLTPSNDNLETFNTTTKSNNSTCSSPSTKRKRTEDSENALQLFFNCMYQSTKIMPSWMQTEVKKRIFNTIIDAEERLGNNHSDEKNNSKENLEEKYDSKEKYLVPTDAFIKTEAFSDDSCCGN</sequence>
<dbReference type="Proteomes" id="UP000324832">
    <property type="component" value="Unassembled WGS sequence"/>
</dbReference>
<dbReference type="PROSITE" id="PS51029">
    <property type="entry name" value="MADF"/>
    <property type="match status" value="2"/>
</dbReference>
<protein>
    <recommendedName>
        <fullName evidence="2">MADF domain-containing protein</fullName>
    </recommendedName>
</protein>
<feature type="compositionally biased region" description="Basic residues" evidence="1">
    <location>
        <begin position="112"/>
        <end position="125"/>
    </location>
</feature>
<proteinExistence type="predicted"/>
<evidence type="ECO:0000259" key="2">
    <source>
        <dbReference type="PROSITE" id="PS51029"/>
    </source>
</evidence>
<evidence type="ECO:0000313" key="4">
    <source>
        <dbReference type="Proteomes" id="UP000324832"/>
    </source>
</evidence>
<feature type="region of interest" description="Disordered" evidence="1">
    <location>
        <begin position="327"/>
        <end position="349"/>
    </location>
</feature>
<dbReference type="SMART" id="SM00595">
    <property type="entry name" value="MADF"/>
    <property type="match status" value="2"/>
</dbReference>
<dbReference type="AlphaFoldDB" id="A0A5E4QD87"/>
<accession>A0A5E4QD87</accession>
<dbReference type="Pfam" id="PF10545">
    <property type="entry name" value="MADF_DNA_bdg"/>
    <property type="match status" value="2"/>
</dbReference>
<name>A0A5E4QD87_9NEOP</name>
<gene>
    <name evidence="3" type="ORF">LSINAPIS_LOCUS7140</name>
</gene>
<feature type="domain" description="MADF" evidence="2">
    <location>
        <begin position="3"/>
        <end position="95"/>
    </location>
</feature>
<evidence type="ECO:0000256" key="1">
    <source>
        <dbReference type="SAM" id="MobiDB-lite"/>
    </source>
</evidence>
<dbReference type="GO" id="GO:0005634">
    <property type="term" value="C:nucleus"/>
    <property type="evidence" value="ECO:0007669"/>
    <property type="project" value="TreeGrafter"/>
</dbReference>
<feature type="domain" description="MADF" evidence="2">
    <location>
        <begin position="210"/>
        <end position="304"/>
    </location>
</feature>
<dbReference type="GO" id="GO:0005667">
    <property type="term" value="C:transcription regulator complex"/>
    <property type="evidence" value="ECO:0007669"/>
    <property type="project" value="TreeGrafter"/>
</dbReference>
<feature type="compositionally biased region" description="Low complexity" evidence="1">
    <location>
        <begin position="327"/>
        <end position="342"/>
    </location>
</feature>
<dbReference type="GO" id="GO:0006357">
    <property type="term" value="P:regulation of transcription by RNA polymerase II"/>
    <property type="evidence" value="ECO:0007669"/>
    <property type="project" value="TreeGrafter"/>
</dbReference>
<evidence type="ECO:0000313" key="3">
    <source>
        <dbReference type="EMBL" id="VVC95423.1"/>
    </source>
</evidence>
<keyword evidence="4" id="KW-1185">Reference proteome</keyword>